<accession>A0ACC2H4R1</accession>
<keyword evidence="2" id="KW-1185">Reference proteome</keyword>
<sequence length="225" mass="25709">MSLRKPNGLLVRLLRCLPQTHMKLATRAPPLTSLTHSTLLSFGPCVPPSRLVWRHLFGPLSLIRSGPQSLTPLSPSPPPLTCSRSSPRSSWRSWGLVACCPLRPNSTVHAKRLGRLPDDPTNARPRPLICCLHDFQDRERILRRRDKALLFFRGGKIFIFPDMISSVSEKRATFLGVKRQLYDRKVRYSLRHPARLHVEHSGEWLVFDSAGEAQKWYVFTFQQAN</sequence>
<gene>
    <name evidence="1" type="ORF">DPEC_G00053450</name>
</gene>
<evidence type="ECO:0000313" key="1">
    <source>
        <dbReference type="EMBL" id="KAJ8010979.1"/>
    </source>
</evidence>
<organism evidence="1 2">
    <name type="scientific">Dallia pectoralis</name>
    <name type="common">Alaska blackfish</name>
    <dbReference type="NCBI Taxonomy" id="75939"/>
    <lineage>
        <taxon>Eukaryota</taxon>
        <taxon>Metazoa</taxon>
        <taxon>Chordata</taxon>
        <taxon>Craniata</taxon>
        <taxon>Vertebrata</taxon>
        <taxon>Euteleostomi</taxon>
        <taxon>Actinopterygii</taxon>
        <taxon>Neopterygii</taxon>
        <taxon>Teleostei</taxon>
        <taxon>Protacanthopterygii</taxon>
        <taxon>Esociformes</taxon>
        <taxon>Umbridae</taxon>
        <taxon>Dallia</taxon>
    </lineage>
</organism>
<reference evidence="1" key="1">
    <citation type="submission" date="2021-05" db="EMBL/GenBank/DDBJ databases">
        <authorList>
            <person name="Pan Q."/>
            <person name="Jouanno E."/>
            <person name="Zahm M."/>
            <person name="Klopp C."/>
            <person name="Cabau C."/>
            <person name="Louis A."/>
            <person name="Berthelot C."/>
            <person name="Parey E."/>
            <person name="Roest Crollius H."/>
            <person name="Montfort J."/>
            <person name="Robinson-Rechavi M."/>
            <person name="Bouchez O."/>
            <person name="Lampietro C."/>
            <person name="Lopez Roques C."/>
            <person name="Donnadieu C."/>
            <person name="Postlethwait J."/>
            <person name="Bobe J."/>
            <person name="Dillon D."/>
            <person name="Chandos A."/>
            <person name="von Hippel F."/>
            <person name="Guiguen Y."/>
        </authorList>
    </citation>
    <scope>NUCLEOTIDE SEQUENCE</scope>
    <source>
        <strain evidence="1">YG-Jan2019</strain>
    </source>
</reference>
<dbReference type="EMBL" id="CM055732">
    <property type="protein sequence ID" value="KAJ8010979.1"/>
    <property type="molecule type" value="Genomic_DNA"/>
</dbReference>
<name>A0ACC2H4R1_DALPE</name>
<evidence type="ECO:0000313" key="2">
    <source>
        <dbReference type="Proteomes" id="UP001157502"/>
    </source>
</evidence>
<protein>
    <submittedName>
        <fullName evidence="1">Uncharacterized protein</fullName>
    </submittedName>
</protein>
<proteinExistence type="predicted"/>
<dbReference type="Proteomes" id="UP001157502">
    <property type="component" value="Chromosome 5"/>
</dbReference>
<comment type="caution">
    <text evidence="1">The sequence shown here is derived from an EMBL/GenBank/DDBJ whole genome shotgun (WGS) entry which is preliminary data.</text>
</comment>